<keyword evidence="2 4" id="KW-0808">Transferase</keyword>
<dbReference type="Pfam" id="PF00201">
    <property type="entry name" value="UDPGT"/>
    <property type="match status" value="1"/>
</dbReference>
<dbReference type="Proteomes" id="UP000231279">
    <property type="component" value="Unassembled WGS sequence"/>
</dbReference>
<comment type="caution">
    <text evidence="4">The sequence shown here is derived from an EMBL/GenBank/DDBJ whole genome shotgun (WGS) entry which is preliminary data.</text>
</comment>
<dbReference type="PANTHER" id="PTHR48049">
    <property type="entry name" value="GLYCOSYLTRANSFERASE"/>
    <property type="match status" value="1"/>
</dbReference>
<gene>
    <name evidence="4" type="ORF">CDL12_07130</name>
</gene>
<dbReference type="AlphaFoldDB" id="A0A2G9HRM8"/>
<dbReference type="OrthoDB" id="5835829at2759"/>
<organism evidence="4 5">
    <name type="scientific">Handroanthus impetiginosus</name>
    <dbReference type="NCBI Taxonomy" id="429701"/>
    <lineage>
        <taxon>Eukaryota</taxon>
        <taxon>Viridiplantae</taxon>
        <taxon>Streptophyta</taxon>
        <taxon>Embryophyta</taxon>
        <taxon>Tracheophyta</taxon>
        <taxon>Spermatophyta</taxon>
        <taxon>Magnoliopsida</taxon>
        <taxon>eudicotyledons</taxon>
        <taxon>Gunneridae</taxon>
        <taxon>Pentapetalae</taxon>
        <taxon>asterids</taxon>
        <taxon>lamiids</taxon>
        <taxon>Lamiales</taxon>
        <taxon>Bignoniaceae</taxon>
        <taxon>Crescentiina</taxon>
        <taxon>Tabebuia alliance</taxon>
        <taxon>Handroanthus</taxon>
    </lineage>
</organism>
<evidence type="ECO:0000256" key="3">
    <source>
        <dbReference type="SAM" id="Phobius"/>
    </source>
</evidence>
<evidence type="ECO:0000256" key="1">
    <source>
        <dbReference type="ARBA" id="ARBA00009995"/>
    </source>
</evidence>
<dbReference type="EMBL" id="NKXS01001165">
    <property type="protein sequence ID" value="PIN20168.1"/>
    <property type="molecule type" value="Genomic_DNA"/>
</dbReference>
<keyword evidence="3" id="KW-0472">Membrane</keyword>
<keyword evidence="3" id="KW-0812">Transmembrane</keyword>
<dbReference type="FunFam" id="3.40.50.2000:FF:000037">
    <property type="entry name" value="Glycosyltransferase"/>
    <property type="match status" value="1"/>
</dbReference>
<evidence type="ECO:0000256" key="2">
    <source>
        <dbReference type="ARBA" id="ARBA00022679"/>
    </source>
</evidence>
<evidence type="ECO:0000313" key="5">
    <source>
        <dbReference type="Proteomes" id="UP000231279"/>
    </source>
</evidence>
<dbReference type="GO" id="GO:0102241">
    <property type="term" value="F:soyasaponin III rhamnosyltransferase activity"/>
    <property type="evidence" value="ECO:0007669"/>
    <property type="project" value="UniProtKB-EC"/>
</dbReference>
<feature type="transmembrane region" description="Helical" evidence="3">
    <location>
        <begin position="12"/>
        <end position="31"/>
    </location>
</feature>
<proteinExistence type="inferred from homology"/>
<name>A0A2G9HRM8_9LAMI</name>
<evidence type="ECO:0000313" key="4">
    <source>
        <dbReference type="EMBL" id="PIN20168.1"/>
    </source>
</evidence>
<keyword evidence="3" id="KW-1133">Transmembrane helix</keyword>
<dbReference type="Gene3D" id="3.40.50.2000">
    <property type="entry name" value="Glycogen Phosphorylase B"/>
    <property type="match status" value="2"/>
</dbReference>
<dbReference type="InterPro" id="IPR050481">
    <property type="entry name" value="UDP-glycosyltransf_plant"/>
</dbReference>
<dbReference type="SUPFAM" id="SSF53756">
    <property type="entry name" value="UDP-Glycosyltransferase/glycogen phosphorylase"/>
    <property type="match status" value="1"/>
</dbReference>
<keyword evidence="4" id="KW-0328">Glycosyltransferase</keyword>
<dbReference type="InterPro" id="IPR002213">
    <property type="entry name" value="UDP_glucos_trans"/>
</dbReference>
<dbReference type="CDD" id="cd03784">
    <property type="entry name" value="GT1_Gtf-like"/>
    <property type="match status" value="1"/>
</dbReference>
<comment type="similarity">
    <text evidence="1">Belongs to the UDP-glycosyltransferase family.</text>
</comment>
<accession>A0A2G9HRM8</accession>
<dbReference type="EC" id="2.4.1.273" evidence="4"/>
<keyword evidence="5" id="KW-1185">Reference proteome</keyword>
<dbReference type="PANTHER" id="PTHR48049:SF57">
    <property type="entry name" value="UDP-GLYCOSYLTRANSFERASE 91C1-LIKE"/>
    <property type="match status" value="1"/>
</dbReference>
<protein>
    <submittedName>
        <fullName evidence="4">UDP-glucuronosyl and UDP-glucosyl transferase</fullName>
        <ecNumber evidence="4">2.4.1.273</ecNumber>
    </submittedName>
</protein>
<dbReference type="GO" id="GO:0035251">
    <property type="term" value="F:UDP-glucosyltransferase activity"/>
    <property type="evidence" value="ECO:0007669"/>
    <property type="project" value="InterPro"/>
</dbReference>
<sequence length="459" mass="51578">MGKNEDIHVVMLPWLAFGHMIPFLDLSIALARSRIHTTKIPPNLSEFIDFVPFSLPKLDSNPLQENAEAAIDILPDEMDNLKIACDLLQEPIKNFIAKKPPNWILVDFFPHWIVDIARDLNIPIITCCVTTAITIVCFWSPEFLGEDGPTQAKRSPQDLTVPPSSVNFPSQVAYKNHEAVVMHNILYGVNASGIPDGARFTRLLQASRAMAMRTCLKFEADYLELCAKTTGKLVIPMGFLPPEKPGRRIVAEKPWSRIFNWLDEQKEKSVVFIGFRSETKLKKEQIHEIAHGIELSGLPFFWALREADGVDDACDALPSGFCARTAAKGIVHIGWAPQREILAHPSIGCFFFHAGWGSIVEAMQYGHVLVFLPFIIDQPLNARLLVEKSLGIEVERDEHGSFTRNDIANALRKAMASEEGEKLRARTEKATDLVFGDRKLHDDCIEKFVEYLNLPTEVE</sequence>
<reference evidence="5" key="1">
    <citation type="journal article" date="2018" name="Gigascience">
        <title>Genome assembly of the Pink Ipe (Handroanthus impetiginosus, Bignoniaceae), a highly valued, ecologically keystone Neotropical timber forest tree.</title>
        <authorList>
            <person name="Silva-Junior O.B."/>
            <person name="Grattapaglia D."/>
            <person name="Novaes E."/>
            <person name="Collevatti R.G."/>
        </authorList>
    </citation>
    <scope>NUCLEOTIDE SEQUENCE [LARGE SCALE GENOMIC DNA]</scope>
    <source>
        <strain evidence="5">cv. UFG-1</strain>
    </source>
</reference>